<protein>
    <submittedName>
        <fullName evidence="2">Uncharacterized protein LOC125422995 isoform X1</fullName>
    </submittedName>
</protein>
<organism evidence="1 2">
    <name type="scientific">Ziziphus jujuba</name>
    <name type="common">Chinese jujube</name>
    <name type="synonym">Ziziphus sativa</name>
    <dbReference type="NCBI Taxonomy" id="326968"/>
    <lineage>
        <taxon>Eukaryota</taxon>
        <taxon>Viridiplantae</taxon>
        <taxon>Streptophyta</taxon>
        <taxon>Embryophyta</taxon>
        <taxon>Tracheophyta</taxon>
        <taxon>Spermatophyta</taxon>
        <taxon>Magnoliopsida</taxon>
        <taxon>eudicotyledons</taxon>
        <taxon>Gunneridae</taxon>
        <taxon>Pentapetalae</taxon>
        <taxon>rosids</taxon>
        <taxon>fabids</taxon>
        <taxon>Rosales</taxon>
        <taxon>Rhamnaceae</taxon>
        <taxon>Paliureae</taxon>
        <taxon>Ziziphus</taxon>
    </lineage>
</organism>
<dbReference type="RefSeq" id="XP_048331819.1">
    <property type="nucleotide sequence ID" value="XM_048475862.2"/>
</dbReference>
<accession>A0ABM3IMR0</accession>
<gene>
    <name evidence="2" type="primary">LOC125422995</name>
</gene>
<name>A0ABM3IMR0_ZIZJJ</name>
<dbReference type="Proteomes" id="UP001652623">
    <property type="component" value="Chromosome 5"/>
</dbReference>
<keyword evidence="1" id="KW-1185">Reference proteome</keyword>
<proteinExistence type="predicted"/>
<reference evidence="2" key="1">
    <citation type="submission" date="2025-08" db="UniProtKB">
        <authorList>
            <consortium name="RefSeq"/>
        </authorList>
    </citation>
    <scope>IDENTIFICATION</scope>
    <source>
        <tissue evidence="2">Seedling</tissue>
    </source>
</reference>
<sequence length="103" mass="12190">MLLNGIAWYPFLQFEGSSFMQTILPNITIQAVALSKLRRNIISSQVCRFVDRFLLHLIYKCLAYRISLQQVELKISTYHVKRQRHCTRRKTFNWLISKEANAT</sequence>
<evidence type="ECO:0000313" key="1">
    <source>
        <dbReference type="Proteomes" id="UP001652623"/>
    </source>
</evidence>
<evidence type="ECO:0000313" key="2">
    <source>
        <dbReference type="RefSeq" id="XP_048331819.1"/>
    </source>
</evidence>
<dbReference type="GeneID" id="125422995"/>